<protein>
    <recommendedName>
        <fullName evidence="1">DUF4326 domain-containing protein</fullName>
    </recommendedName>
</protein>
<evidence type="ECO:0000313" key="2">
    <source>
        <dbReference type="EMBL" id="AGF85551.1"/>
    </source>
</evidence>
<dbReference type="Proteomes" id="UP000241071">
    <property type="component" value="Segment"/>
</dbReference>
<sequence length="132" mass="15541">MSQPKLVKIKRNRNGIIQDCDIYIGRKINMGGWNLSESKWHNPFSVKKYGSVKIVCDMYIKYIINSELFHQIPELKDKIIGCWCEFPKKECKIEGFHCHGSVLIQLYRVIEKNNFDTLYVQNILKNIYGNLL</sequence>
<gene>
    <name evidence="2" type="ORF">glt_00746</name>
</gene>
<keyword evidence="3" id="KW-1185">Reference proteome</keyword>
<organism evidence="2 3">
    <name type="scientific">Moumouvirus goulette</name>
    <dbReference type="NCBI Taxonomy" id="1247379"/>
    <lineage>
        <taxon>Viruses</taxon>
        <taxon>Varidnaviria</taxon>
        <taxon>Bamfordvirae</taxon>
        <taxon>Nucleocytoviricota</taxon>
        <taxon>Megaviricetes</taxon>
        <taxon>Imitervirales</taxon>
        <taxon>Mimiviridae</taxon>
        <taxon>Megamimivirinae</taxon>
        <taxon>Moumouvirus</taxon>
        <taxon>Moumouvirus goulettemassiliense</taxon>
    </lineage>
</organism>
<evidence type="ECO:0000313" key="3">
    <source>
        <dbReference type="Proteomes" id="UP000241071"/>
    </source>
</evidence>
<proteinExistence type="predicted"/>
<dbReference type="InterPro" id="IPR025475">
    <property type="entry name" value="DUF4326"/>
</dbReference>
<name>M1PNH0_9VIRU</name>
<evidence type="ECO:0000259" key="1">
    <source>
        <dbReference type="Pfam" id="PF14216"/>
    </source>
</evidence>
<accession>M1PNH0</accession>
<dbReference type="EMBL" id="KC008572">
    <property type="protein sequence ID" value="AGF85551.1"/>
    <property type="molecule type" value="Genomic_DNA"/>
</dbReference>
<feature type="domain" description="DUF4326" evidence="1">
    <location>
        <begin position="10"/>
        <end position="104"/>
    </location>
</feature>
<dbReference type="Pfam" id="PF14216">
    <property type="entry name" value="DUF4326"/>
    <property type="match status" value="1"/>
</dbReference>
<reference evidence="2 3" key="1">
    <citation type="submission" date="2012-10" db="EMBL/GenBank/DDBJ databases">
        <title>Complete genome sequence of Moumouvirus goulette.</title>
        <authorList>
            <person name="Fournous G."/>
            <person name="Bougalmi M."/>
            <person name="Colson P."/>
        </authorList>
    </citation>
    <scope>NUCLEOTIDE SEQUENCE [LARGE SCALE GENOMIC DNA]</scope>
</reference>